<evidence type="ECO:0000313" key="2">
    <source>
        <dbReference type="EMBL" id="CAL1279096.1"/>
    </source>
</evidence>
<comment type="caution">
    <text evidence="2">The sequence shown here is derived from an EMBL/GenBank/DDBJ whole genome shotgun (WGS) entry which is preliminary data.</text>
</comment>
<evidence type="ECO:0000313" key="3">
    <source>
        <dbReference type="Proteomes" id="UP001497382"/>
    </source>
</evidence>
<protein>
    <submittedName>
        <fullName evidence="2">Uncharacterized protein</fullName>
    </submittedName>
</protein>
<organism evidence="2 3">
    <name type="scientific">Larinioides sclopetarius</name>
    <dbReference type="NCBI Taxonomy" id="280406"/>
    <lineage>
        <taxon>Eukaryota</taxon>
        <taxon>Metazoa</taxon>
        <taxon>Ecdysozoa</taxon>
        <taxon>Arthropoda</taxon>
        <taxon>Chelicerata</taxon>
        <taxon>Arachnida</taxon>
        <taxon>Araneae</taxon>
        <taxon>Araneomorphae</taxon>
        <taxon>Entelegynae</taxon>
        <taxon>Araneoidea</taxon>
        <taxon>Araneidae</taxon>
        <taxon>Larinioides</taxon>
    </lineage>
</organism>
<feature type="non-terminal residue" evidence="2">
    <location>
        <position position="112"/>
    </location>
</feature>
<keyword evidence="3" id="KW-1185">Reference proteome</keyword>
<feature type="region of interest" description="Disordered" evidence="1">
    <location>
        <begin position="23"/>
        <end position="73"/>
    </location>
</feature>
<reference evidence="2 3" key="1">
    <citation type="submission" date="2024-04" db="EMBL/GenBank/DDBJ databases">
        <authorList>
            <person name="Rising A."/>
            <person name="Reimegard J."/>
            <person name="Sonavane S."/>
            <person name="Akerstrom W."/>
            <person name="Nylinder S."/>
            <person name="Hedman E."/>
            <person name="Kallberg Y."/>
        </authorList>
    </citation>
    <scope>NUCLEOTIDE SEQUENCE [LARGE SCALE GENOMIC DNA]</scope>
</reference>
<dbReference type="AlphaFoldDB" id="A0AAV2A629"/>
<evidence type="ECO:0000256" key="1">
    <source>
        <dbReference type="SAM" id="MobiDB-lite"/>
    </source>
</evidence>
<name>A0AAV2A629_9ARAC</name>
<accession>A0AAV2A629</accession>
<gene>
    <name evidence="2" type="ORF">LARSCL_LOCUS10145</name>
</gene>
<proteinExistence type="predicted"/>
<dbReference type="EMBL" id="CAXIEN010000118">
    <property type="protein sequence ID" value="CAL1279096.1"/>
    <property type="molecule type" value="Genomic_DNA"/>
</dbReference>
<sequence length="112" mass="12321">MELQPPPPWIPEVSSSVDALAGTVTNVPKGNPKVLEKDTHTPDKKKRNHEDRLTHPPYRTEQMPDQQPPPPLWLPEVSSSLDALAGTVVNMTKNLQISNDKAKSKGKLILAS</sequence>
<feature type="compositionally biased region" description="Basic and acidic residues" evidence="1">
    <location>
        <begin position="34"/>
        <end position="54"/>
    </location>
</feature>
<dbReference type="Proteomes" id="UP001497382">
    <property type="component" value="Unassembled WGS sequence"/>
</dbReference>